<sequence>MCSTLCLGMDYTNLRKIVFPRLMNLYQNFLLVLVIAHHCLSQSTRCRTPSISRPGSGVTGIRSNDHIQPWQCRQEMAWRDLGENFFPRFITEVRCSNSSCLGGQAFCRPVNINIKILKASDDSNCADPLLPTTLRSKWAFHDISMPVYCECSSA</sequence>
<accession>A0AAE0VJW3</accession>
<dbReference type="GO" id="GO:0005102">
    <property type="term" value="F:signaling receptor binding"/>
    <property type="evidence" value="ECO:0007669"/>
    <property type="project" value="TreeGrafter"/>
</dbReference>
<dbReference type="PANTHER" id="PTHR39940:SF1">
    <property type="entry name" value="PROTHORACICOTROPIC HORMONE, ISOFORM F"/>
    <property type="match status" value="1"/>
</dbReference>
<dbReference type="Proteomes" id="UP001195483">
    <property type="component" value="Unassembled WGS sequence"/>
</dbReference>
<evidence type="ECO:0000313" key="1">
    <source>
        <dbReference type="EMBL" id="KAK3580351.1"/>
    </source>
</evidence>
<organism evidence="1 2">
    <name type="scientific">Potamilus streckersoni</name>
    <dbReference type="NCBI Taxonomy" id="2493646"/>
    <lineage>
        <taxon>Eukaryota</taxon>
        <taxon>Metazoa</taxon>
        <taxon>Spiralia</taxon>
        <taxon>Lophotrochozoa</taxon>
        <taxon>Mollusca</taxon>
        <taxon>Bivalvia</taxon>
        <taxon>Autobranchia</taxon>
        <taxon>Heteroconchia</taxon>
        <taxon>Palaeoheterodonta</taxon>
        <taxon>Unionida</taxon>
        <taxon>Unionoidea</taxon>
        <taxon>Unionidae</taxon>
        <taxon>Ambleminae</taxon>
        <taxon>Lampsilini</taxon>
        <taxon>Potamilus</taxon>
    </lineage>
</organism>
<reference evidence="1" key="3">
    <citation type="submission" date="2023-05" db="EMBL/GenBank/DDBJ databases">
        <authorList>
            <person name="Smith C.H."/>
        </authorList>
    </citation>
    <scope>NUCLEOTIDE SEQUENCE</scope>
    <source>
        <strain evidence="1">CHS0354</strain>
        <tissue evidence="1">Mantle</tissue>
    </source>
</reference>
<proteinExistence type="predicted"/>
<keyword evidence="2" id="KW-1185">Reference proteome</keyword>
<dbReference type="AlphaFoldDB" id="A0AAE0VJW3"/>
<dbReference type="Gene3D" id="2.10.90.10">
    <property type="entry name" value="Cystine-knot cytokines"/>
    <property type="match status" value="1"/>
</dbReference>
<protein>
    <recommendedName>
        <fullName evidence="3">Protein trunk</fullName>
    </recommendedName>
</protein>
<gene>
    <name evidence="1" type="ORF">CHS0354_014824</name>
</gene>
<dbReference type="EMBL" id="JAEAOA010000907">
    <property type="protein sequence ID" value="KAK3580351.1"/>
    <property type="molecule type" value="Genomic_DNA"/>
</dbReference>
<comment type="caution">
    <text evidence="1">The sequence shown here is derived from an EMBL/GenBank/DDBJ whole genome shotgun (WGS) entry which is preliminary data.</text>
</comment>
<dbReference type="InterPro" id="IPR052876">
    <property type="entry name" value="Insect_Hormone_Regulators"/>
</dbReference>
<dbReference type="PANTHER" id="PTHR39940">
    <property type="entry name" value="PROTHORACICOTROPIC HORMONE, ISOFORM F"/>
    <property type="match status" value="1"/>
</dbReference>
<dbReference type="InterPro" id="IPR029034">
    <property type="entry name" value="Cystine-knot_cytokine"/>
</dbReference>
<reference evidence="1" key="2">
    <citation type="journal article" date="2021" name="Genome Biol. Evol.">
        <title>Developing a high-quality reference genome for a parasitic bivalve with doubly uniparental inheritance (Bivalvia: Unionida).</title>
        <authorList>
            <person name="Smith C.H."/>
        </authorList>
    </citation>
    <scope>NUCLEOTIDE SEQUENCE</scope>
    <source>
        <strain evidence="1">CHS0354</strain>
        <tissue evidence="1">Mantle</tissue>
    </source>
</reference>
<name>A0AAE0VJW3_9BIVA</name>
<dbReference type="SUPFAM" id="SSF57501">
    <property type="entry name" value="Cystine-knot cytokines"/>
    <property type="match status" value="1"/>
</dbReference>
<evidence type="ECO:0000313" key="2">
    <source>
        <dbReference type="Proteomes" id="UP001195483"/>
    </source>
</evidence>
<evidence type="ECO:0008006" key="3">
    <source>
        <dbReference type="Google" id="ProtNLM"/>
    </source>
</evidence>
<reference evidence="1" key="1">
    <citation type="journal article" date="2021" name="Genome Biol. Evol.">
        <title>A High-Quality Reference Genome for a Parasitic Bivalve with Doubly Uniparental Inheritance (Bivalvia: Unionida).</title>
        <authorList>
            <person name="Smith C.H."/>
        </authorList>
    </citation>
    <scope>NUCLEOTIDE SEQUENCE</scope>
    <source>
        <strain evidence="1">CHS0354</strain>
    </source>
</reference>